<dbReference type="EMBL" id="AEYP01074960">
    <property type="status" value="NOT_ANNOTATED_CDS"/>
    <property type="molecule type" value="Genomic_DNA"/>
</dbReference>
<name>M3Y7J5_MUSPF</name>
<organism evidence="2">
    <name type="scientific">Mustela putorius furo</name>
    <name type="common">European domestic ferret</name>
    <name type="synonym">Mustela furo</name>
    <dbReference type="NCBI Taxonomy" id="9669"/>
    <lineage>
        <taxon>Eukaryota</taxon>
        <taxon>Metazoa</taxon>
        <taxon>Chordata</taxon>
        <taxon>Craniata</taxon>
        <taxon>Vertebrata</taxon>
        <taxon>Euteleostomi</taxon>
        <taxon>Mammalia</taxon>
        <taxon>Eutheria</taxon>
        <taxon>Laurasiatheria</taxon>
        <taxon>Carnivora</taxon>
        <taxon>Caniformia</taxon>
        <taxon>Musteloidea</taxon>
        <taxon>Mustelidae</taxon>
        <taxon>Mustelinae</taxon>
        <taxon>Mustela</taxon>
    </lineage>
</organism>
<feature type="region of interest" description="Disordered" evidence="1">
    <location>
        <begin position="14"/>
        <end position="95"/>
    </location>
</feature>
<dbReference type="AlphaFoldDB" id="M3Y7J5"/>
<evidence type="ECO:0000256" key="1">
    <source>
        <dbReference type="SAM" id="MobiDB-lite"/>
    </source>
</evidence>
<evidence type="ECO:0000313" key="2">
    <source>
        <dbReference type="Ensembl" id="ENSMPUP00000007302.1"/>
    </source>
</evidence>
<feature type="compositionally biased region" description="Gly residues" evidence="1">
    <location>
        <begin position="49"/>
        <end position="59"/>
    </location>
</feature>
<accession>M3Y7J5</accession>
<protein>
    <submittedName>
        <fullName evidence="2">Uncharacterized protein</fullName>
    </submittedName>
</protein>
<dbReference type="HOGENOM" id="CLU_2372228_0_0_1"/>
<proteinExistence type="predicted"/>
<sequence length="95" mass="9799">MAFLQMMARADTGCHTGLGAESCLPEGGAEEGAGQRRPAPSGSLPPGPGAGWGRVGWGGHDTQRAVQTFGGHSVRRHPHAAAGRRGPQTTPRLHL</sequence>
<dbReference type="Ensembl" id="ENSMPUT00000007422.1">
    <property type="protein sequence ID" value="ENSMPUP00000007302.1"/>
    <property type="gene ID" value="ENSMPUG00000007360.1"/>
</dbReference>
<dbReference type="InParanoid" id="M3Y7J5"/>
<reference evidence="2" key="1">
    <citation type="submission" date="2024-06" db="UniProtKB">
        <authorList>
            <consortium name="Ensembl"/>
        </authorList>
    </citation>
    <scope>IDENTIFICATION</scope>
</reference>
<dbReference type="EMBL" id="AEYP01074961">
    <property type="status" value="NOT_ANNOTATED_CDS"/>
    <property type="molecule type" value="Genomic_DNA"/>
</dbReference>